<evidence type="ECO:0000256" key="1">
    <source>
        <dbReference type="SAM" id="MobiDB-lite"/>
    </source>
</evidence>
<feature type="region of interest" description="Disordered" evidence="1">
    <location>
        <begin position="1"/>
        <end position="22"/>
    </location>
</feature>
<dbReference type="Proteomes" id="UP001501411">
    <property type="component" value="Unassembled WGS sequence"/>
</dbReference>
<gene>
    <name evidence="2" type="ORF">GCM10023231_36630</name>
</gene>
<keyword evidence="3" id="KW-1185">Reference proteome</keyword>
<accession>A0ABP9C696</accession>
<evidence type="ECO:0000313" key="2">
    <source>
        <dbReference type="EMBL" id="GAA4804239.1"/>
    </source>
</evidence>
<comment type="caution">
    <text evidence="2">The sequence shown here is derived from an EMBL/GenBank/DDBJ whole genome shotgun (WGS) entry which is preliminary data.</text>
</comment>
<dbReference type="EMBL" id="BAABIQ010000043">
    <property type="protein sequence ID" value="GAA4804239.1"/>
    <property type="molecule type" value="Genomic_DNA"/>
</dbReference>
<evidence type="ECO:0008006" key="4">
    <source>
        <dbReference type="Google" id="ProtNLM"/>
    </source>
</evidence>
<name>A0ABP9C696_9SPHI</name>
<sequence length="116" mass="13298">MSKAQQGRGGMRMKPEDRAKHSVDLLNEKLTLTQEQKDSVYQFSLAEAKEQQALFQAGNNGGDRKANFEKMRSIREKTQQKIKGILTDEQQKAYDELVKEQRNRMQGQGRGRGRQG</sequence>
<reference evidence="3" key="1">
    <citation type="journal article" date="2019" name="Int. J. Syst. Evol. Microbiol.">
        <title>The Global Catalogue of Microorganisms (GCM) 10K type strain sequencing project: providing services to taxonomists for standard genome sequencing and annotation.</title>
        <authorList>
            <consortium name="The Broad Institute Genomics Platform"/>
            <consortium name="The Broad Institute Genome Sequencing Center for Infectious Disease"/>
            <person name="Wu L."/>
            <person name="Ma J."/>
        </authorList>
    </citation>
    <scope>NUCLEOTIDE SEQUENCE [LARGE SCALE GENOMIC DNA]</scope>
    <source>
        <strain evidence="3">JCM 18200</strain>
    </source>
</reference>
<proteinExistence type="predicted"/>
<organism evidence="2 3">
    <name type="scientific">Olivibacter ginsenosidimutans</name>
    <dbReference type="NCBI Taxonomy" id="1176537"/>
    <lineage>
        <taxon>Bacteria</taxon>
        <taxon>Pseudomonadati</taxon>
        <taxon>Bacteroidota</taxon>
        <taxon>Sphingobacteriia</taxon>
        <taxon>Sphingobacteriales</taxon>
        <taxon>Sphingobacteriaceae</taxon>
        <taxon>Olivibacter</taxon>
    </lineage>
</organism>
<protein>
    <recommendedName>
        <fullName evidence="4">DUF4890 domain-containing protein</fullName>
    </recommendedName>
</protein>
<evidence type="ECO:0000313" key="3">
    <source>
        <dbReference type="Proteomes" id="UP001501411"/>
    </source>
</evidence>
<feature type="compositionally biased region" description="Basic and acidic residues" evidence="1">
    <location>
        <begin position="13"/>
        <end position="22"/>
    </location>
</feature>